<organism evidence="5 6">
    <name type="scientific">Tortispora caseinolytica NRRL Y-17796</name>
    <dbReference type="NCBI Taxonomy" id="767744"/>
    <lineage>
        <taxon>Eukaryota</taxon>
        <taxon>Fungi</taxon>
        <taxon>Dikarya</taxon>
        <taxon>Ascomycota</taxon>
        <taxon>Saccharomycotina</taxon>
        <taxon>Trigonopsidomycetes</taxon>
        <taxon>Trigonopsidales</taxon>
        <taxon>Trigonopsidaceae</taxon>
        <taxon>Tortispora</taxon>
    </lineage>
</organism>
<dbReference type="PROSITE" id="PS50097">
    <property type="entry name" value="BTB"/>
    <property type="match status" value="1"/>
</dbReference>
<keyword evidence="6" id="KW-1185">Reference proteome</keyword>
<evidence type="ECO:0000259" key="4">
    <source>
        <dbReference type="PROSITE" id="PS50097"/>
    </source>
</evidence>
<dbReference type="InterPro" id="IPR000210">
    <property type="entry name" value="BTB/POZ_dom"/>
</dbReference>
<dbReference type="PROSITE" id="PS50088">
    <property type="entry name" value="ANK_REPEAT"/>
    <property type="match status" value="1"/>
</dbReference>
<dbReference type="Pfam" id="PF00651">
    <property type="entry name" value="BTB"/>
    <property type="match status" value="1"/>
</dbReference>
<dbReference type="AlphaFoldDB" id="A0A1E4THI5"/>
<dbReference type="SUPFAM" id="SSF48403">
    <property type="entry name" value="Ankyrin repeat"/>
    <property type="match status" value="1"/>
</dbReference>
<evidence type="ECO:0000256" key="3">
    <source>
        <dbReference type="PROSITE-ProRule" id="PRU00023"/>
    </source>
</evidence>
<name>A0A1E4THI5_9ASCO</name>
<dbReference type="InterPro" id="IPR036770">
    <property type="entry name" value="Ankyrin_rpt-contain_sf"/>
</dbReference>
<dbReference type="EMBL" id="KV453842">
    <property type="protein sequence ID" value="ODV91138.1"/>
    <property type="molecule type" value="Genomic_DNA"/>
</dbReference>
<gene>
    <name evidence="5" type="ORF">CANCADRAFT_13168</name>
</gene>
<dbReference type="OrthoDB" id="684045at2759"/>
<dbReference type="SUPFAM" id="SSF54695">
    <property type="entry name" value="POZ domain"/>
    <property type="match status" value="1"/>
</dbReference>
<dbReference type="PANTHER" id="PTHR46231:SF1">
    <property type="entry name" value="ANKYRIN REPEAT AND BTB_POZ DOMAIN-CONTAINING PROTEIN 1"/>
    <property type="match status" value="1"/>
</dbReference>
<protein>
    <recommendedName>
        <fullName evidence="4">BTB domain-containing protein</fullName>
    </recommendedName>
</protein>
<feature type="non-terminal residue" evidence="5">
    <location>
        <position position="1"/>
    </location>
</feature>
<evidence type="ECO:0000256" key="1">
    <source>
        <dbReference type="ARBA" id="ARBA00022737"/>
    </source>
</evidence>
<keyword evidence="2 3" id="KW-0040">ANK repeat</keyword>
<dbReference type="PROSITE" id="PS50297">
    <property type="entry name" value="ANK_REP_REGION"/>
    <property type="match status" value="1"/>
</dbReference>
<evidence type="ECO:0000256" key="2">
    <source>
        <dbReference type="ARBA" id="ARBA00023043"/>
    </source>
</evidence>
<evidence type="ECO:0000313" key="6">
    <source>
        <dbReference type="Proteomes" id="UP000095023"/>
    </source>
</evidence>
<dbReference type="InterPro" id="IPR044515">
    <property type="entry name" value="ABTB1"/>
</dbReference>
<feature type="repeat" description="ANK" evidence="3">
    <location>
        <begin position="33"/>
        <end position="58"/>
    </location>
</feature>
<dbReference type="Gene3D" id="3.30.710.10">
    <property type="entry name" value="Potassium Channel Kv1.1, Chain A"/>
    <property type="match status" value="1"/>
</dbReference>
<dbReference type="Gene3D" id="1.25.40.20">
    <property type="entry name" value="Ankyrin repeat-containing domain"/>
    <property type="match status" value="1"/>
</dbReference>
<feature type="domain" description="BTB" evidence="4">
    <location>
        <begin position="266"/>
        <end position="355"/>
    </location>
</feature>
<dbReference type="SMART" id="SM00248">
    <property type="entry name" value="ANK"/>
    <property type="match status" value="2"/>
</dbReference>
<keyword evidence="1" id="KW-0677">Repeat</keyword>
<feature type="non-terminal residue" evidence="5">
    <location>
        <position position="473"/>
    </location>
</feature>
<dbReference type="Pfam" id="PF12796">
    <property type="entry name" value="Ank_2"/>
    <property type="match status" value="1"/>
</dbReference>
<accession>A0A1E4THI5</accession>
<evidence type="ECO:0000313" key="5">
    <source>
        <dbReference type="EMBL" id="ODV91138.1"/>
    </source>
</evidence>
<sequence length="473" mass="52921">YDALCEACRRGDIESVETLVTGYNIDVNIIDNFDYSPLILASLCGHIDVVRYLLENGAVCDRDTFQGERCLYGALTDEIRDLLISFDISKAVDSVQPFAAHIYGLLNRSSPVTADFIISNTYQDQTLTYPVHKFVLIARSAMMTSILQSKISQDTAKDLTMYRIEGSKFSPEALKSQILLLSAVLGVQDLVSATYNLIQESNFDECTDKATIVRRTYERHKECNRLGQKDFETFLKTAVLPSKVVGKSDDDKLESVAGYNALRIGADIIIRSVDDDSGLVTLYPVHRAMLLRSPYYEAMFSSSFAEASLFAEEPLTGEAVSKAPVTLPITSLDVTPQILEIVLQFVYTDQADIDAADALEVLRVADALCLDRLKTLASLAICNSDGLSGKNLKDHAFDVFDILYAGWDYGMDRLEELSAKHIAQFLDEYKDDARLSEAILRSAQRINERQETDTIELIDNIRYFLSRKYNLDI</sequence>
<dbReference type="GO" id="GO:0000151">
    <property type="term" value="C:ubiquitin ligase complex"/>
    <property type="evidence" value="ECO:0007669"/>
    <property type="project" value="TreeGrafter"/>
</dbReference>
<dbReference type="PANTHER" id="PTHR46231">
    <property type="entry name" value="ANKYRIN REPEAT AND BTB/POZ DOMAIN-CONTAINING PROTEIN 1"/>
    <property type="match status" value="1"/>
</dbReference>
<dbReference type="InterPro" id="IPR011333">
    <property type="entry name" value="SKP1/BTB/POZ_sf"/>
</dbReference>
<dbReference type="InterPro" id="IPR002110">
    <property type="entry name" value="Ankyrin_rpt"/>
</dbReference>
<dbReference type="Proteomes" id="UP000095023">
    <property type="component" value="Unassembled WGS sequence"/>
</dbReference>
<proteinExistence type="predicted"/>
<dbReference type="GO" id="GO:0005737">
    <property type="term" value="C:cytoplasm"/>
    <property type="evidence" value="ECO:0007669"/>
    <property type="project" value="TreeGrafter"/>
</dbReference>
<dbReference type="SMART" id="SM00225">
    <property type="entry name" value="BTB"/>
    <property type="match status" value="1"/>
</dbReference>
<reference evidence="6" key="1">
    <citation type="submission" date="2016-02" db="EMBL/GenBank/DDBJ databases">
        <title>Comparative genomics of biotechnologically important yeasts.</title>
        <authorList>
            <consortium name="DOE Joint Genome Institute"/>
            <person name="Riley R."/>
            <person name="Haridas S."/>
            <person name="Wolfe K.H."/>
            <person name="Lopes M.R."/>
            <person name="Hittinger C.T."/>
            <person name="Goker M."/>
            <person name="Salamov A."/>
            <person name="Wisecaver J."/>
            <person name="Long T.M."/>
            <person name="Aerts A.L."/>
            <person name="Barry K."/>
            <person name="Choi C."/>
            <person name="Clum A."/>
            <person name="Coughlan A.Y."/>
            <person name="Deshpande S."/>
            <person name="Douglass A.P."/>
            <person name="Hanson S.J."/>
            <person name="Klenk H.-P."/>
            <person name="Labutti K."/>
            <person name="Lapidus A."/>
            <person name="Lindquist E."/>
            <person name="Lipzen A."/>
            <person name="Meier-Kolthoff J.P."/>
            <person name="Ohm R.A."/>
            <person name="Otillar R.P."/>
            <person name="Pangilinan J."/>
            <person name="Peng Y."/>
            <person name="Rokas A."/>
            <person name="Rosa C.A."/>
            <person name="Scheuner C."/>
            <person name="Sibirny A.A."/>
            <person name="Slot J.C."/>
            <person name="Stielow J.B."/>
            <person name="Sun H."/>
            <person name="Kurtzman C.P."/>
            <person name="Blackwell M."/>
            <person name="Jeffries T.W."/>
            <person name="Grigoriev I.V."/>
        </authorList>
    </citation>
    <scope>NUCLEOTIDE SEQUENCE [LARGE SCALE GENOMIC DNA]</scope>
    <source>
        <strain evidence="6">NRRL Y-17796</strain>
    </source>
</reference>